<dbReference type="CDD" id="cd00502">
    <property type="entry name" value="DHQase_I"/>
    <property type="match status" value="1"/>
</dbReference>
<keyword evidence="4" id="KW-0028">Amino-acid biosynthesis</keyword>
<feature type="active site" description="Schiff-base intermediate with substrate" evidence="4">
    <location>
        <position position="176"/>
    </location>
</feature>
<comment type="subunit">
    <text evidence="4">Homodimer.</text>
</comment>
<gene>
    <name evidence="4 5" type="primary">aroD</name>
    <name evidence="5" type="ORF">GCM10009755_11320</name>
</gene>
<dbReference type="EC" id="4.2.1.10" evidence="4"/>
<evidence type="ECO:0000256" key="1">
    <source>
        <dbReference type="ARBA" id="ARBA00001864"/>
    </source>
</evidence>
<keyword evidence="6" id="KW-1185">Reference proteome</keyword>
<name>A0ABP5EPQ2_9MICO</name>
<dbReference type="InterPro" id="IPR050146">
    <property type="entry name" value="Type-I_3-dehydroquinase"/>
</dbReference>
<feature type="binding site" evidence="4">
    <location>
        <position position="218"/>
    </location>
    <ligand>
        <name>3-dehydroquinate</name>
        <dbReference type="ChEBI" id="CHEBI:32364"/>
    </ligand>
</feature>
<dbReference type="Pfam" id="PF01487">
    <property type="entry name" value="DHquinase_I"/>
    <property type="match status" value="1"/>
</dbReference>
<comment type="similarity">
    <text evidence="4">Belongs to the type-I 3-dehydroquinase family.</text>
</comment>
<proteinExistence type="inferred from homology"/>
<comment type="catalytic activity">
    <reaction evidence="1 4">
        <text>3-dehydroquinate = 3-dehydroshikimate + H2O</text>
        <dbReference type="Rhea" id="RHEA:21096"/>
        <dbReference type="ChEBI" id="CHEBI:15377"/>
        <dbReference type="ChEBI" id="CHEBI:16630"/>
        <dbReference type="ChEBI" id="CHEBI:32364"/>
        <dbReference type="EC" id="4.2.1.10"/>
    </reaction>
</comment>
<dbReference type="PANTHER" id="PTHR43699">
    <property type="entry name" value="3-DEHYDROQUINATE DEHYDRATASE"/>
    <property type="match status" value="1"/>
</dbReference>
<evidence type="ECO:0000313" key="5">
    <source>
        <dbReference type="EMBL" id="GAA2003867.1"/>
    </source>
</evidence>
<feature type="binding site" evidence="4">
    <location>
        <position position="237"/>
    </location>
    <ligand>
        <name>3-dehydroquinate</name>
        <dbReference type="ChEBI" id="CHEBI:32364"/>
    </ligand>
</feature>
<dbReference type="NCBIfam" id="TIGR01093">
    <property type="entry name" value="aroD"/>
    <property type="match status" value="1"/>
</dbReference>
<comment type="function">
    <text evidence="4">Involved in the third step of the chorismate pathway, which leads to the biosynthesis of aromatic amino acids. Catalyzes the cis-dehydration of 3-dehydroquinate (DHQ) and introduces the first double bond of the aromatic ring to yield 3-dehydroshikimate.</text>
</comment>
<keyword evidence="3 4" id="KW-0704">Schiff base</keyword>
<keyword evidence="2 4" id="KW-0456">Lyase</keyword>
<dbReference type="PANTHER" id="PTHR43699:SF1">
    <property type="entry name" value="3-DEHYDROQUINATE DEHYDRATASE"/>
    <property type="match status" value="1"/>
</dbReference>
<accession>A0ABP5EPQ2</accession>
<dbReference type="EMBL" id="BAAANO010000010">
    <property type="protein sequence ID" value="GAA2003867.1"/>
    <property type="molecule type" value="Genomic_DNA"/>
</dbReference>
<dbReference type="SUPFAM" id="SSF51569">
    <property type="entry name" value="Aldolase"/>
    <property type="match status" value="1"/>
</dbReference>
<evidence type="ECO:0000256" key="4">
    <source>
        <dbReference type="HAMAP-Rule" id="MF_00214"/>
    </source>
</evidence>
<dbReference type="HAMAP" id="MF_00214">
    <property type="entry name" value="AroD"/>
    <property type="match status" value="1"/>
</dbReference>
<feature type="binding site" evidence="4">
    <location>
        <begin position="41"/>
        <end position="43"/>
    </location>
    <ligand>
        <name>3-dehydroquinate</name>
        <dbReference type="ChEBI" id="CHEBI:32364"/>
    </ligand>
</feature>
<evidence type="ECO:0000313" key="6">
    <source>
        <dbReference type="Proteomes" id="UP001500755"/>
    </source>
</evidence>
<feature type="active site" description="Proton donor/acceptor" evidence="4">
    <location>
        <position position="149"/>
    </location>
</feature>
<dbReference type="InterPro" id="IPR013785">
    <property type="entry name" value="Aldolase_TIM"/>
</dbReference>
<organism evidence="5 6">
    <name type="scientific">Brevibacterium samyangense</name>
    <dbReference type="NCBI Taxonomy" id="366888"/>
    <lineage>
        <taxon>Bacteria</taxon>
        <taxon>Bacillati</taxon>
        <taxon>Actinomycetota</taxon>
        <taxon>Actinomycetes</taxon>
        <taxon>Micrococcales</taxon>
        <taxon>Brevibacteriaceae</taxon>
        <taxon>Brevibacterium</taxon>
    </lineage>
</organism>
<reference evidence="6" key="1">
    <citation type="journal article" date="2019" name="Int. J. Syst. Evol. Microbiol.">
        <title>The Global Catalogue of Microorganisms (GCM) 10K type strain sequencing project: providing services to taxonomists for standard genome sequencing and annotation.</title>
        <authorList>
            <consortium name="The Broad Institute Genomics Platform"/>
            <consortium name="The Broad Institute Genome Sequencing Center for Infectious Disease"/>
            <person name="Wu L."/>
            <person name="Ma J."/>
        </authorList>
    </citation>
    <scope>NUCLEOTIDE SEQUENCE [LARGE SCALE GENOMIC DNA]</scope>
    <source>
        <strain evidence="6">JCM 14546</strain>
    </source>
</reference>
<dbReference type="InterPro" id="IPR001381">
    <property type="entry name" value="DHquinase_I"/>
</dbReference>
<feature type="binding site" evidence="4">
    <location>
        <position position="241"/>
    </location>
    <ligand>
        <name>3-dehydroquinate</name>
        <dbReference type="ChEBI" id="CHEBI:32364"/>
    </ligand>
</feature>
<protein>
    <recommendedName>
        <fullName evidence="4">3-dehydroquinate dehydratase</fullName>
        <shortName evidence="4">3-dehydroquinase</shortName>
        <ecNumber evidence="4">4.2.1.10</ecNumber>
    </recommendedName>
    <alternativeName>
        <fullName evidence="4">Type I DHQase</fullName>
    </alternativeName>
    <alternativeName>
        <fullName evidence="4">Type I dehydroquinase</fullName>
        <shortName evidence="4">DHQ1</shortName>
    </alternativeName>
</protein>
<comment type="pathway">
    <text evidence="4">Metabolic intermediate biosynthesis; chorismate biosynthesis; chorismate from D-erythrose 4-phosphate and phosphoenolpyruvate: step 3/7.</text>
</comment>
<evidence type="ECO:0000256" key="2">
    <source>
        <dbReference type="ARBA" id="ARBA00023239"/>
    </source>
</evidence>
<comment type="caution">
    <text evidence="4">Lacks conserved residue(s) required for the propagation of feature annotation.</text>
</comment>
<dbReference type="Proteomes" id="UP001500755">
    <property type="component" value="Unassembled WGS sequence"/>
</dbReference>
<evidence type="ECO:0000256" key="3">
    <source>
        <dbReference type="ARBA" id="ARBA00023270"/>
    </source>
</evidence>
<feature type="binding site" evidence="4">
    <location>
        <position position="91"/>
    </location>
    <ligand>
        <name>3-dehydroquinate</name>
        <dbReference type="ChEBI" id="CHEBI:32364"/>
    </ligand>
</feature>
<sequence length="257" mass="27517">MPFAPTDRFPAVIAPLTDPDVPTLVEHALRAAETPGVDVLEWRVDTLQAFLDADHTLDTHELEPVRAAVTEAVETFRERVSERFPVLVTVRTKAEGGSADLTDAAYAQLIDHLVSFAPVAVDIEWQRSGSQALIKRAKDAGVCALASFHDFEKTPPAEYLYSMMQKMERDGADVAKIAVMPQNRTDVLEVLSVADRAQSKLTVPVITISMGALGKATRLVGSEFGSAATWAAVGALSAPGQLTVPQVLATLEALGDA</sequence>
<comment type="caution">
    <text evidence="5">The sequence shown here is derived from an EMBL/GenBank/DDBJ whole genome shotgun (WGS) entry which is preliminary data.</text>
</comment>
<dbReference type="Gene3D" id="3.20.20.70">
    <property type="entry name" value="Aldolase class I"/>
    <property type="match status" value="1"/>
</dbReference>
<keyword evidence="4" id="KW-0057">Aromatic amino acid biosynthesis</keyword>